<keyword evidence="4" id="KW-1003">Cell membrane</keyword>
<evidence type="ECO:0000256" key="3">
    <source>
        <dbReference type="ARBA" id="ARBA00021903"/>
    </source>
</evidence>
<feature type="transmembrane region" description="Helical" evidence="8">
    <location>
        <begin position="81"/>
        <end position="99"/>
    </location>
</feature>
<gene>
    <name evidence="9" type="ORF">AS888_08195</name>
</gene>
<organism evidence="9 10">
    <name type="scientific">Peribacillus simplex</name>
    <dbReference type="NCBI Taxonomy" id="1478"/>
    <lineage>
        <taxon>Bacteria</taxon>
        <taxon>Bacillati</taxon>
        <taxon>Bacillota</taxon>
        <taxon>Bacilli</taxon>
        <taxon>Bacillales</taxon>
        <taxon>Bacillaceae</taxon>
        <taxon>Peribacillus</taxon>
    </lineage>
</organism>
<dbReference type="GO" id="GO:0016036">
    <property type="term" value="P:cellular response to phosphate starvation"/>
    <property type="evidence" value="ECO:0007669"/>
    <property type="project" value="InterPro"/>
</dbReference>
<evidence type="ECO:0000256" key="1">
    <source>
        <dbReference type="ARBA" id="ARBA00004429"/>
    </source>
</evidence>
<dbReference type="GO" id="GO:0005886">
    <property type="term" value="C:plasma membrane"/>
    <property type="evidence" value="ECO:0007669"/>
    <property type="project" value="UniProtKB-SubCell"/>
</dbReference>
<keyword evidence="10" id="KW-1185">Reference proteome</keyword>
<dbReference type="Pfam" id="PF06146">
    <property type="entry name" value="PsiE"/>
    <property type="match status" value="1"/>
</dbReference>
<dbReference type="Proteomes" id="UP000064189">
    <property type="component" value="Unassembled WGS sequence"/>
</dbReference>
<evidence type="ECO:0000256" key="2">
    <source>
        <dbReference type="ARBA" id="ARBA00005632"/>
    </source>
</evidence>
<dbReference type="InterPro" id="IPR020948">
    <property type="entry name" value="P_starv_induced_PsiE-like"/>
</dbReference>
<proteinExistence type="inferred from homology"/>
<dbReference type="AlphaFoldDB" id="A0A120GNG1"/>
<evidence type="ECO:0000256" key="5">
    <source>
        <dbReference type="ARBA" id="ARBA00022692"/>
    </source>
</evidence>
<comment type="similarity">
    <text evidence="2">Belongs to the PsiE family.</text>
</comment>
<dbReference type="PIRSF" id="PIRSF029598">
    <property type="entry name" value="PsiE"/>
    <property type="match status" value="1"/>
</dbReference>
<keyword evidence="7 8" id="KW-0472">Membrane</keyword>
<keyword evidence="5 8" id="KW-0812">Transmembrane</keyword>
<evidence type="ECO:0000313" key="10">
    <source>
        <dbReference type="Proteomes" id="UP000064189"/>
    </source>
</evidence>
<accession>A0A120GNG1</accession>
<reference evidence="9 10" key="1">
    <citation type="submission" date="2015-11" db="EMBL/GenBank/DDBJ databases">
        <title>Genome Sequence of Bacillus simplex strain VanAntwerpen2.</title>
        <authorList>
            <person name="Couger M.B."/>
        </authorList>
    </citation>
    <scope>NUCLEOTIDE SEQUENCE [LARGE SCALE GENOMIC DNA]</scope>
    <source>
        <strain evidence="9 10">VanAntwerpen02</strain>
    </source>
</reference>
<dbReference type="EMBL" id="LNNH01000039">
    <property type="protein sequence ID" value="KWW15501.1"/>
    <property type="molecule type" value="Genomic_DNA"/>
</dbReference>
<evidence type="ECO:0000256" key="4">
    <source>
        <dbReference type="ARBA" id="ARBA00022475"/>
    </source>
</evidence>
<dbReference type="InterPro" id="IPR009315">
    <property type="entry name" value="P_starv_induced_PsiE"/>
</dbReference>
<comment type="caution">
    <text evidence="9">The sequence shown here is derived from an EMBL/GenBank/DDBJ whole genome shotgun (WGS) entry which is preliminary data.</text>
</comment>
<name>A0A120GNG1_9BACI</name>
<evidence type="ECO:0000313" key="9">
    <source>
        <dbReference type="EMBL" id="KWW15501.1"/>
    </source>
</evidence>
<feature type="transmembrane region" description="Helical" evidence="8">
    <location>
        <begin position="105"/>
        <end position="124"/>
    </location>
</feature>
<feature type="transmembrane region" description="Helical" evidence="8">
    <location>
        <begin position="12"/>
        <end position="33"/>
    </location>
</feature>
<evidence type="ECO:0000256" key="6">
    <source>
        <dbReference type="ARBA" id="ARBA00022989"/>
    </source>
</evidence>
<dbReference type="PANTHER" id="PTHR37819">
    <property type="entry name" value="PROTEIN PSIE"/>
    <property type="match status" value="1"/>
</dbReference>
<evidence type="ECO:0000256" key="7">
    <source>
        <dbReference type="ARBA" id="ARBA00023136"/>
    </source>
</evidence>
<feature type="transmembrane region" description="Helical" evidence="8">
    <location>
        <begin position="53"/>
        <end position="74"/>
    </location>
</feature>
<protein>
    <recommendedName>
        <fullName evidence="3">Protein PsiE</fullName>
    </recommendedName>
</protein>
<sequence length="140" mass="16380">MVESAGKSLIKLYQIVLNIALIILSLILTYFLFRELYYILSDILLENGDVHGTFSKILVFFLYFGFISMILTYFKESHHFPLRYLLYIGITATIRFIIVNNGNSFQNLWLSLVILMLTISYILLPSPEGQKIKRFRREIS</sequence>
<evidence type="ECO:0000256" key="8">
    <source>
        <dbReference type="SAM" id="Phobius"/>
    </source>
</evidence>
<comment type="subcellular location">
    <subcellularLocation>
        <location evidence="1">Cell inner membrane</location>
        <topology evidence="1">Multi-pass membrane protein</topology>
    </subcellularLocation>
</comment>
<dbReference type="PANTHER" id="PTHR37819:SF1">
    <property type="entry name" value="PROTEIN PSIE"/>
    <property type="match status" value="1"/>
</dbReference>
<keyword evidence="6 8" id="KW-1133">Transmembrane helix</keyword>